<dbReference type="EMBL" id="MFIV01000209">
    <property type="protein sequence ID" value="OGF97805.1"/>
    <property type="molecule type" value="Genomic_DNA"/>
</dbReference>
<accession>A0A1F5YC82</accession>
<dbReference type="InterPro" id="IPR007460">
    <property type="entry name" value="BrnT_toxin"/>
</dbReference>
<dbReference type="AlphaFoldDB" id="A0A1F5YC82"/>
<sequence>MDIYTLLQKCTGFEWDVHNAEKNWQKHRITLAECEQIFFNRPLVVADDIKHSEEENRFYALGHTDTRRMLFVVFTVRRDKLRVISARDMNRKERKVYESHE</sequence>
<name>A0A1F5YC82_9BACT</name>
<evidence type="ECO:0000313" key="1">
    <source>
        <dbReference type="EMBL" id="OGF97805.1"/>
    </source>
</evidence>
<evidence type="ECO:0008006" key="3">
    <source>
        <dbReference type="Google" id="ProtNLM"/>
    </source>
</evidence>
<dbReference type="Pfam" id="PF04365">
    <property type="entry name" value="BrnT_toxin"/>
    <property type="match status" value="1"/>
</dbReference>
<gene>
    <name evidence="1" type="ORF">A2Z86_03485</name>
</gene>
<dbReference type="Proteomes" id="UP000176992">
    <property type="component" value="Unassembled WGS sequence"/>
</dbReference>
<reference evidence="1 2" key="1">
    <citation type="journal article" date="2016" name="Nat. Commun.">
        <title>Thousands of microbial genomes shed light on interconnected biogeochemical processes in an aquifer system.</title>
        <authorList>
            <person name="Anantharaman K."/>
            <person name="Brown C.T."/>
            <person name="Hug L.A."/>
            <person name="Sharon I."/>
            <person name="Castelle C.J."/>
            <person name="Probst A.J."/>
            <person name="Thomas B.C."/>
            <person name="Singh A."/>
            <person name="Wilkins M.J."/>
            <person name="Karaoz U."/>
            <person name="Brodie E.L."/>
            <person name="Williams K.H."/>
            <person name="Hubbard S.S."/>
            <person name="Banfield J.F."/>
        </authorList>
    </citation>
    <scope>NUCLEOTIDE SEQUENCE [LARGE SCALE GENOMIC DNA]</scope>
</reference>
<dbReference type="Gene3D" id="3.10.450.530">
    <property type="entry name" value="Ribonuclease toxin, BrnT, of type II toxin-antitoxin system"/>
    <property type="match status" value="1"/>
</dbReference>
<comment type="caution">
    <text evidence="1">The sequence shown here is derived from an EMBL/GenBank/DDBJ whole genome shotgun (WGS) entry which is preliminary data.</text>
</comment>
<organism evidence="1 2">
    <name type="scientific">Candidatus Glassbacteria bacterium GWA2_58_10</name>
    <dbReference type="NCBI Taxonomy" id="1817865"/>
    <lineage>
        <taxon>Bacteria</taxon>
        <taxon>Candidatus Glassiibacteriota</taxon>
    </lineage>
</organism>
<dbReference type="InterPro" id="IPR038573">
    <property type="entry name" value="BrnT_sf"/>
</dbReference>
<proteinExistence type="predicted"/>
<evidence type="ECO:0000313" key="2">
    <source>
        <dbReference type="Proteomes" id="UP000176992"/>
    </source>
</evidence>
<protein>
    <recommendedName>
        <fullName evidence="3">BrnT family toxin</fullName>
    </recommendedName>
</protein>